<dbReference type="FunFam" id="3.30.230.10:FF:000013">
    <property type="entry name" value="DNA mismatch repair endonuclease MutL"/>
    <property type="match status" value="1"/>
</dbReference>
<dbReference type="InterPro" id="IPR036890">
    <property type="entry name" value="HATPase_C_sf"/>
</dbReference>
<dbReference type="InterPro" id="IPR042121">
    <property type="entry name" value="MutL_C_regsub"/>
</dbReference>
<reference evidence="7" key="1">
    <citation type="submission" date="2019-06" db="EMBL/GenBank/DDBJ databases">
        <authorList>
            <person name="Murdoch R.W."/>
            <person name="Fathepure B."/>
        </authorList>
    </citation>
    <scope>NUCLEOTIDE SEQUENCE</scope>
</reference>
<dbReference type="InterPro" id="IPR020667">
    <property type="entry name" value="DNA_mismatch_repair_MutL"/>
</dbReference>
<feature type="compositionally biased region" description="Pro residues" evidence="4">
    <location>
        <begin position="364"/>
        <end position="380"/>
    </location>
</feature>
<evidence type="ECO:0000313" key="7">
    <source>
        <dbReference type="EMBL" id="QEA05429.1"/>
    </source>
</evidence>
<dbReference type="FunFam" id="3.30.565.10:FF:000003">
    <property type="entry name" value="DNA mismatch repair endonuclease MutL"/>
    <property type="match status" value="1"/>
</dbReference>
<dbReference type="InterPro" id="IPR002099">
    <property type="entry name" value="MutL/Mlh/PMS"/>
</dbReference>
<dbReference type="Gene3D" id="3.30.1370.100">
    <property type="entry name" value="MutL, C-terminal domain, regulatory subdomain"/>
    <property type="match status" value="1"/>
</dbReference>
<feature type="domain" description="MutL C-terminal dimerisation" evidence="5">
    <location>
        <begin position="451"/>
        <end position="594"/>
    </location>
</feature>
<gene>
    <name evidence="7" type="primary">mutL</name>
    <name evidence="7" type="ORF">KBTEX_01751</name>
</gene>
<dbReference type="GO" id="GO:0140664">
    <property type="term" value="F:ATP-dependent DNA damage sensor activity"/>
    <property type="evidence" value="ECO:0007669"/>
    <property type="project" value="InterPro"/>
</dbReference>
<dbReference type="CDD" id="cd16926">
    <property type="entry name" value="HATPase_MutL-MLH-PMS-like"/>
    <property type="match status" value="1"/>
</dbReference>
<dbReference type="InterPro" id="IPR037198">
    <property type="entry name" value="MutL_C_sf"/>
</dbReference>
<name>A0A5B8R8H9_9ZZZZ</name>
<dbReference type="EMBL" id="MN079101">
    <property type="protein sequence ID" value="QEA05429.1"/>
    <property type="molecule type" value="Genomic_DNA"/>
</dbReference>
<dbReference type="Pfam" id="PF01119">
    <property type="entry name" value="DNA_mis_repair"/>
    <property type="match status" value="1"/>
</dbReference>
<organism evidence="7">
    <name type="scientific">uncultured organism</name>
    <dbReference type="NCBI Taxonomy" id="155900"/>
    <lineage>
        <taxon>unclassified sequences</taxon>
        <taxon>environmental samples</taxon>
    </lineage>
</organism>
<dbReference type="PROSITE" id="PS00058">
    <property type="entry name" value="DNA_MISMATCH_REPAIR_1"/>
    <property type="match status" value="1"/>
</dbReference>
<dbReference type="NCBIfam" id="NF000949">
    <property type="entry name" value="PRK00095.1-2"/>
    <property type="match status" value="1"/>
</dbReference>
<dbReference type="SUPFAM" id="SSF118116">
    <property type="entry name" value="DNA mismatch repair protein MutL"/>
    <property type="match status" value="1"/>
</dbReference>
<dbReference type="SMART" id="SM00853">
    <property type="entry name" value="MutL_C"/>
    <property type="match status" value="1"/>
</dbReference>
<evidence type="ECO:0000259" key="5">
    <source>
        <dbReference type="SMART" id="SM00853"/>
    </source>
</evidence>
<dbReference type="InterPro" id="IPR014790">
    <property type="entry name" value="MutL_C"/>
</dbReference>
<dbReference type="PANTHER" id="PTHR10073:SF12">
    <property type="entry name" value="DNA MISMATCH REPAIR PROTEIN MLH1"/>
    <property type="match status" value="1"/>
</dbReference>
<sequence>MDAMGTPETETRIRELPPLLVDQIAAGEIIERPASVVKELLENAIDAGARRIDVAVEAGGKGLIRVRDDGQGMSPADLRLSVGRHATSKIRELDDLEHIASLGFRGEALPSIASVSRLCITSRASGEEHAWRLEVQDGEAGEPAPAPHPAGTTVEVRELFHRTPARRKFLRAERTEFRHVQELVRRMAMSHPGVAVNLEHNGRTAMQLPAAGNRAAWGQRLAELTGRAFVDQSLFLETEAAGMRLWGWLGLPTASRGQADLQYVYLNGRMIRDRLISHALRRAYADLLFKDRHPAYVLYLEIDPGQVDVNVHPTKHEVRFRDSRLVYDFLLRQVHHALEHAGDADAPEPVAPAAEPSRTETAAAPPPAPAGGPVAPPRPPQQASMGLPVAEARALYGPEEGGVPAAGAEERPAQASAAADGDSGRAVPSAHAPSAVQPREVSGEAPPLGFALAQLHGVYVLAQDDDGLILVDMHAAHERIVYERLKDQVAEQGVASQPLLVPVRVSVTPRQADIAEEYAEVFTRLGFEVDRGGPDVVHLRRLPALLRTADPETLVRDVLADLQAEGRSGRVEAAVNHVLATMGCHGSVRANRRLSLDEMNALLREMERTRNIGQCNHGRPTWTRLTMADLDRLFLRGQ</sequence>
<dbReference type="NCBIfam" id="TIGR00585">
    <property type="entry name" value="mutl"/>
    <property type="match status" value="1"/>
</dbReference>
<feature type="region of interest" description="Disordered" evidence="4">
    <location>
        <begin position="340"/>
        <end position="384"/>
    </location>
</feature>
<dbReference type="SMART" id="SM01340">
    <property type="entry name" value="DNA_mis_repair"/>
    <property type="match status" value="1"/>
</dbReference>
<dbReference type="Gene3D" id="3.30.1540.20">
    <property type="entry name" value="MutL, C-terminal domain, dimerisation subdomain"/>
    <property type="match status" value="1"/>
</dbReference>
<evidence type="ECO:0000256" key="1">
    <source>
        <dbReference type="ARBA" id="ARBA00006082"/>
    </source>
</evidence>
<keyword evidence="2" id="KW-0227">DNA damage</keyword>
<dbReference type="HAMAP" id="MF_00149">
    <property type="entry name" value="DNA_mis_repair"/>
    <property type="match status" value="1"/>
</dbReference>
<evidence type="ECO:0000256" key="4">
    <source>
        <dbReference type="SAM" id="MobiDB-lite"/>
    </source>
</evidence>
<dbReference type="AlphaFoldDB" id="A0A5B8R8H9"/>
<dbReference type="GO" id="GO:0005524">
    <property type="term" value="F:ATP binding"/>
    <property type="evidence" value="ECO:0007669"/>
    <property type="project" value="InterPro"/>
</dbReference>
<dbReference type="InterPro" id="IPR014762">
    <property type="entry name" value="DNA_mismatch_repair_CS"/>
</dbReference>
<dbReference type="GO" id="GO:0030983">
    <property type="term" value="F:mismatched DNA binding"/>
    <property type="evidence" value="ECO:0007669"/>
    <property type="project" value="InterPro"/>
</dbReference>
<dbReference type="Pfam" id="PF13589">
    <property type="entry name" value="HATPase_c_3"/>
    <property type="match status" value="1"/>
</dbReference>
<evidence type="ECO:0000259" key="6">
    <source>
        <dbReference type="SMART" id="SM01340"/>
    </source>
</evidence>
<proteinExistence type="inferred from homology"/>
<feature type="region of interest" description="Disordered" evidence="4">
    <location>
        <begin position="398"/>
        <end position="443"/>
    </location>
</feature>
<dbReference type="GO" id="GO:0016887">
    <property type="term" value="F:ATP hydrolysis activity"/>
    <property type="evidence" value="ECO:0007669"/>
    <property type="project" value="InterPro"/>
</dbReference>
<comment type="similarity">
    <text evidence="1">Belongs to the DNA mismatch repair MutL/HexB family.</text>
</comment>
<feature type="compositionally biased region" description="Low complexity" evidence="4">
    <location>
        <begin position="347"/>
        <end position="363"/>
    </location>
</feature>
<dbReference type="Gene3D" id="3.30.230.10">
    <property type="match status" value="1"/>
</dbReference>
<evidence type="ECO:0000256" key="2">
    <source>
        <dbReference type="ARBA" id="ARBA00022763"/>
    </source>
</evidence>
<accession>A0A5B8R8H9</accession>
<dbReference type="InterPro" id="IPR038973">
    <property type="entry name" value="MutL/Mlh/Pms-like"/>
</dbReference>
<dbReference type="Pfam" id="PF08676">
    <property type="entry name" value="MutL_C"/>
    <property type="match status" value="1"/>
</dbReference>
<dbReference type="SUPFAM" id="SSF54211">
    <property type="entry name" value="Ribosomal protein S5 domain 2-like"/>
    <property type="match status" value="1"/>
</dbReference>
<feature type="compositionally biased region" description="Low complexity" evidence="4">
    <location>
        <begin position="398"/>
        <end position="426"/>
    </location>
</feature>
<dbReference type="InterPro" id="IPR020568">
    <property type="entry name" value="Ribosomal_Su5_D2-typ_SF"/>
</dbReference>
<dbReference type="Gene3D" id="3.30.565.10">
    <property type="entry name" value="Histidine kinase-like ATPase, C-terminal domain"/>
    <property type="match status" value="1"/>
</dbReference>
<feature type="domain" description="DNA mismatch repair protein S5" evidence="6">
    <location>
        <begin position="221"/>
        <end position="339"/>
    </location>
</feature>
<dbReference type="GO" id="GO:0006298">
    <property type="term" value="P:mismatch repair"/>
    <property type="evidence" value="ECO:0007669"/>
    <property type="project" value="InterPro"/>
</dbReference>
<dbReference type="PANTHER" id="PTHR10073">
    <property type="entry name" value="DNA MISMATCH REPAIR PROTEIN MLH, PMS, MUTL"/>
    <property type="match status" value="1"/>
</dbReference>
<keyword evidence="3" id="KW-0234">DNA repair</keyword>
<dbReference type="SUPFAM" id="SSF55874">
    <property type="entry name" value="ATPase domain of HSP90 chaperone/DNA topoisomerase II/histidine kinase"/>
    <property type="match status" value="1"/>
</dbReference>
<dbReference type="InterPro" id="IPR014721">
    <property type="entry name" value="Ribsml_uS5_D2-typ_fold_subgr"/>
</dbReference>
<dbReference type="InterPro" id="IPR013507">
    <property type="entry name" value="DNA_mismatch_S5_2-like"/>
</dbReference>
<dbReference type="InterPro" id="IPR042120">
    <property type="entry name" value="MutL_C_dimsub"/>
</dbReference>
<protein>
    <submittedName>
        <fullName evidence="7">DNA mismatch repair protein MutL</fullName>
    </submittedName>
</protein>
<evidence type="ECO:0000256" key="3">
    <source>
        <dbReference type="ARBA" id="ARBA00023204"/>
    </source>
</evidence>
<dbReference type="CDD" id="cd03482">
    <property type="entry name" value="MutL_Trans_MutL"/>
    <property type="match status" value="1"/>
</dbReference>